<organism evidence="2 3">
    <name type="scientific">Paraoerskovia marina</name>
    <dbReference type="NCBI Taxonomy" id="545619"/>
    <lineage>
        <taxon>Bacteria</taxon>
        <taxon>Bacillati</taxon>
        <taxon>Actinomycetota</taxon>
        <taxon>Actinomycetes</taxon>
        <taxon>Micrococcales</taxon>
        <taxon>Cellulomonadaceae</taxon>
        <taxon>Paraoerskovia</taxon>
    </lineage>
</organism>
<keyword evidence="1" id="KW-0472">Membrane</keyword>
<feature type="transmembrane region" description="Helical" evidence="1">
    <location>
        <begin position="42"/>
        <end position="60"/>
    </location>
</feature>
<accession>A0A1H1QG25</accession>
<dbReference type="PANTHER" id="PTHR23523">
    <property type="match status" value="1"/>
</dbReference>
<feature type="transmembrane region" description="Helical" evidence="1">
    <location>
        <begin position="335"/>
        <end position="357"/>
    </location>
</feature>
<reference evidence="2 3" key="1">
    <citation type="submission" date="2016-10" db="EMBL/GenBank/DDBJ databases">
        <authorList>
            <person name="de Groot N.N."/>
        </authorList>
    </citation>
    <scope>NUCLEOTIDE SEQUENCE [LARGE SCALE GENOMIC DNA]</scope>
    <source>
        <strain evidence="2 3">DSM 22126</strain>
    </source>
</reference>
<protein>
    <submittedName>
        <fullName evidence="2">MFS transporter, CP family, cyanate transporter</fullName>
    </submittedName>
</protein>
<dbReference type="eggNOG" id="COG2807">
    <property type="taxonomic scope" value="Bacteria"/>
</dbReference>
<dbReference type="SUPFAM" id="SSF103473">
    <property type="entry name" value="MFS general substrate transporter"/>
    <property type="match status" value="1"/>
</dbReference>
<feature type="transmembrane region" description="Helical" evidence="1">
    <location>
        <begin position="274"/>
        <end position="295"/>
    </location>
</feature>
<dbReference type="InterPro" id="IPR052524">
    <property type="entry name" value="MFS_Cyanate_Porter"/>
</dbReference>
<dbReference type="EMBL" id="LT629776">
    <property type="protein sequence ID" value="SDS22432.1"/>
    <property type="molecule type" value="Genomic_DNA"/>
</dbReference>
<feature type="transmembrane region" description="Helical" evidence="1">
    <location>
        <begin position="249"/>
        <end position="268"/>
    </location>
</feature>
<dbReference type="AlphaFoldDB" id="A0A1H1QG25"/>
<keyword evidence="1" id="KW-0812">Transmembrane</keyword>
<feature type="transmembrane region" description="Helical" evidence="1">
    <location>
        <begin position="103"/>
        <end position="124"/>
    </location>
</feature>
<dbReference type="InterPro" id="IPR011701">
    <property type="entry name" value="MFS"/>
</dbReference>
<dbReference type="GO" id="GO:0022857">
    <property type="term" value="F:transmembrane transporter activity"/>
    <property type="evidence" value="ECO:0007669"/>
    <property type="project" value="InterPro"/>
</dbReference>
<evidence type="ECO:0000256" key="1">
    <source>
        <dbReference type="SAM" id="Phobius"/>
    </source>
</evidence>
<sequence>MVDDVAVGLGLSAAGVGVLTGLPVLCFAVAAPAASALIERLGIEKVVSLSLLTILLGTILRSSGSFAGAVVGTTLIGVAITAGNIAVPTVIRRDFPGSASTVTGMYTSALNIGSVFATALTAPLAEAVGWQWALVAWTVLVPVAWIPWRLAARQRAERVGAVQPPRLAPVDAETGSVLRRPMTWILAVMFGGQSFGYFAATAWMPSLLQDILGIGAGAAGGAASLFQLFAVAGALGVPLALGRGVGARPVFVVIAAAWVALPVGLLVAPAFWPLWVGLAGAAQGGNFTVIFTVIVQRARTVGEARQTSAVVQTVGYAIAATGPSLFGAAHEASGGWTASLLLLLGVLLVMTAAGLLATPREGTRR</sequence>
<dbReference type="Pfam" id="PF07690">
    <property type="entry name" value="MFS_1"/>
    <property type="match status" value="1"/>
</dbReference>
<proteinExistence type="predicted"/>
<feature type="transmembrane region" description="Helical" evidence="1">
    <location>
        <begin position="6"/>
        <end position="30"/>
    </location>
</feature>
<dbReference type="InterPro" id="IPR036259">
    <property type="entry name" value="MFS_trans_sf"/>
</dbReference>
<evidence type="ECO:0000313" key="2">
    <source>
        <dbReference type="EMBL" id="SDS22432.1"/>
    </source>
</evidence>
<keyword evidence="3" id="KW-1185">Reference proteome</keyword>
<dbReference type="STRING" id="545619.SAMN04489860_1077"/>
<name>A0A1H1QG25_9CELL</name>
<dbReference type="Proteomes" id="UP000185663">
    <property type="component" value="Chromosome I"/>
</dbReference>
<feature type="transmembrane region" description="Helical" evidence="1">
    <location>
        <begin position="184"/>
        <end position="205"/>
    </location>
</feature>
<keyword evidence="1" id="KW-1133">Transmembrane helix</keyword>
<feature type="transmembrane region" description="Helical" evidence="1">
    <location>
        <begin position="211"/>
        <end position="237"/>
    </location>
</feature>
<feature type="transmembrane region" description="Helical" evidence="1">
    <location>
        <begin position="66"/>
        <end position="91"/>
    </location>
</feature>
<gene>
    <name evidence="2" type="ORF">SAMN04489860_1077</name>
</gene>
<evidence type="ECO:0000313" key="3">
    <source>
        <dbReference type="Proteomes" id="UP000185663"/>
    </source>
</evidence>
<feature type="transmembrane region" description="Helical" evidence="1">
    <location>
        <begin position="307"/>
        <end position="329"/>
    </location>
</feature>
<dbReference type="Gene3D" id="1.20.1250.20">
    <property type="entry name" value="MFS general substrate transporter like domains"/>
    <property type="match status" value="2"/>
</dbReference>
<dbReference type="PANTHER" id="PTHR23523:SF2">
    <property type="entry name" value="2-NITROIMIDAZOLE TRANSPORTER"/>
    <property type="match status" value="1"/>
</dbReference>
<feature type="transmembrane region" description="Helical" evidence="1">
    <location>
        <begin position="130"/>
        <end position="148"/>
    </location>
</feature>